<evidence type="ECO:0000313" key="3">
    <source>
        <dbReference type="Proteomes" id="UP000030746"/>
    </source>
</evidence>
<reference evidence="2 3" key="1">
    <citation type="journal article" date="2013" name="Nature">
        <title>Insights into bilaterian evolution from three spiralian genomes.</title>
        <authorList>
            <person name="Simakov O."/>
            <person name="Marletaz F."/>
            <person name="Cho S.J."/>
            <person name="Edsinger-Gonzales E."/>
            <person name="Havlak P."/>
            <person name="Hellsten U."/>
            <person name="Kuo D.H."/>
            <person name="Larsson T."/>
            <person name="Lv J."/>
            <person name="Arendt D."/>
            <person name="Savage R."/>
            <person name="Osoegawa K."/>
            <person name="de Jong P."/>
            <person name="Grimwood J."/>
            <person name="Chapman J.A."/>
            <person name="Shapiro H."/>
            <person name="Aerts A."/>
            <person name="Otillar R.P."/>
            <person name="Terry A.Y."/>
            <person name="Boore J.L."/>
            <person name="Grigoriev I.V."/>
            <person name="Lindberg D.R."/>
            <person name="Seaver E.C."/>
            <person name="Weisblat D.A."/>
            <person name="Putnam N.H."/>
            <person name="Rokhsar D.S."/>
        </authorList>
    </citation>
    <scope>NUCLEOTIDE SEQUENCE [LARGE SCALE GENOMIC DNA]</scope>
</reference>
<dbReference type="HOGENOM" id="CLU_977573_0_0_1"/>
<protein>
    <submittedName>
        <fullName evidence="2">Uncharacterized protein</fullName>
    </submittedName>
</protein>
<dbReference type="CTD" id="20247937"/>
<organism evidence="2 3">
    <name type="scientific">Lottia gigantea</name>
    <name type="common">Giant owl limpet</name>
    <dbReference type="NCBI Taxonomy" id="225164"/>
    <lineage>
        <taxon>Eukaryota</taxon>
        <taxon>Metazoa</taxon>
        <taxon>Spiralia</taxon>
        <taxon>Lophotrochozoa</taxon>
        <taxon>Mollusca</taxon>
        <taxon>Gastropoda</taxon>
        <taxon>Patellogastropoda</taxon>
        <taxon>Lottioidea</taxon>
        <taxon>Lottiidae</taxon>
        <taxon>Lottia</taxon>
    </lineage>
</organism>
<feature type="signal peptide" evidence="1">
    <location>
        <begin position="1"/>
        <end position="17"/>
    </location>
</feature>
<name>V3Z856_LOTGI</name>
<evidence type="ECO:0000313" key="2">
    <source>
        <dbReference type="EMBL" id="ESO87033.1"/>
    </source>
</evidence>
<dbReference type="RefSeq" id="XP_009061988.1">
    <property type="nucleotide sequence ID" value="XM_009063740.1"/>
</dbReference>
<dbReference type="GeneID" id="20247937"/>
<dbReference type="KEGG" id="lgi:LOTGIDRAFT_229237"/>
<dbReference type="Proteomes" id="UP000030746">
    <property type="component" value="Unassembled WGS sequence"/>
</dbReference>
<keyword evidence="1" id="KW-0732">Signal</keyword>
<keyword evidence="3" id="KW-1185">Reference proteome</keyword>
<gene>
    <name evidence="2" type="ORF">LOTGIDRAFT_229237</name>
</gene>
<evidence type="ECO:0000256" key="1">
    <source>
        <dbReference type="SAM" id="SignalP"/>
    </source>
</evidence>
<sequence length="285" mass="29412">MISGIFTICLLTVAVFAQTEPPTSQPPTTDQPKSETEVISAVVVYEDDGFVDLTTVAARKKRSAVHSGGFLGQLGGYSGGNYGGGYAGGNAGGYGGYAAGCGAYPATGTNFVRCFTPGNGYYASNTLYRNYYRQGNYGNCLNYFNSLPLSNVASTATGYSGRLTLAGNRAYNVDACRSCYNGNPGISFQGVGSPNGNLVRQFIFRVGVSVEDGGYSQGGYGGNGGYRSNGGYGYSAGYGRYGSNYVPAYNYGYPQGSFGRVSCNGADCSGYAGHSGCTPGAGVVC</sequence>
<dbReference type="AlphaFoldDB" id="V3Z856"/>
<proteinExistence type="predicted"/>
<accession>V3Z856</accession>
<dbReference type="EMBL" id="KB202953">
    <property type="protein sequence ID" value="ESO87033.1"/>
    <property type="molecule type" value="Genomic_DNA"/>
</dbReference>
<dbReference type="OMA" id="FLMERFH"/>
<feature type="chain" id="PRO_5004715943" evidence="1">
    <location>
        <begin position="18"/>
        <end position="285"/>
    </location>
</feature>